<comment type="similarity">
    <text evidence="1">Belongs to the prokaryotic molybdopterin-containing oxidoreductase family.</text>
</comment>
<evidence type="ECO:0000256" key="4">
    <source>
        <dbReference type="ARBA" id="ARBA00022723"/>
    </source>
</evidence>
<dbReference type="SMART" id="SM00926">
    <property type="entry name" value="Molybdop_Fe4S4"/>
    <property type="match status" value="1"/>
</dbReference>
<dbReference type="InterPro" id="IPR006657">
    <property type="entry name" value="MoPterin_dinucl-bd_dom"/>
</dbReference>
<dbReference type="GO" id="GO:0046872">
    <property type="term" value="F:metal ion binding"/>
    <property type="evidence" value="ECO:0007669"/>
    <property type="project" value="UniProtKB-KW"/>
</dbReference>
<dbReference type="GO" id="GO:0051539">
    <property type="term" value="F:4 iron, 4 sulfur cluster binding"/>
    <property type="evidence" value="ECO:0007669"/>
    <property type="project" value="UniProtKB-KW"/>
</dbReference>
<dbReference type="InterPro" id="IPR006963">
    <property type="entry name" value="Mopterin_OxRdtase_4Fe-4S_dom"/>
</dbReference>
<dbReference type="Pfam" id="PF00384">
    <property type="entry name" value="Molybdopterin"/>
    <property type="match status" value="1"/>
</dbReference>
<evidence type="ECO:0000256" key="3">
    <source>
        <dbReference type="ARBA" id="ARBA00022505"/>
    </source>
</evidence>
<evidence type="ECO:0000256" key="7">
    <source>
        <dbReference type="ARBA" id="ARBA00023004"/>
    </source>
</evidence>
<proteinExistence type="inferred from homology"/>
<dbReference type="InterPro" id="IPR050612">
    <property type="entry name" value="Prok_Mopterin_Oxidored"/>
</dbReference>
<sequence length="725" mass="76656">MRRKDFLKASAVGVGATALPGCTEEEEFIVQQVRRSNELPGETVWRSAVCRQCDSGCGIQVRVVDGNAKKIEGDEANPVNRGGVCALGHSLLQEVYNPDRILQAQRSIGERGSGAFETIAYDEAVEQLVEAVGSTPSDRIAIIAAGADRTSLTGEIWRRFANAIGAPTPAYIEPSEREVERQAARIALGTDDFPYFDIARSDYVFSIGAPIVDPWRSATHYTGALASMRRDRPGRRGRLVQAEARMSLTAANADRWLPVVPGTEGILARAIAGLILEAGSAGTIARQRYRSLFPDDPPTLQEASETCDIRADWIEEVAADLAATPASMVIGGGSAAATTNGLFNITAALGLNILLDNLGMPGGVFAPIAFGVTSSSGADSVTPIADVAARLRGETGSPVDFLIVSEADPVHALPAGVGLEAALGNVSTIAALSNSRDDTMLHADIVIPVHTELERFELVEPGTSVGVPVLGVAEPVIEAMGAGQHPAEVVIQLAQGLGGSIAGDFDWSDAEELIETLLEEEQSELPGGEDVSQAAFFNAAIDRGGIFGNGEPAAVPAGPSGAAPDITESRFEGSAADYPYMLMPFESVRHRDGRGANRPWIQEMPDPLSTVMWNSWVEMSPELAEALEIHDGDLIRIESPTGSIEALAGLDATVRPDVICIPFGHGHKDFGRYAQGRGANVMNLIGSEQVDGTSAFAWAATRVQVERIGEGRLVRFGRAHEEVGG</sequence>
<name>A0A381YFF2_9ZZZZ</name>
<evidence type="ECO:0000256" key="5">
    <source>
        <dbReference type="ARBA" id="ARBA00022729"/>
    </source>
</evidence>
<evidence type="ECO:0000256" key="8">
    <source>
        <dbReference type="ARBA" id="ARBA00023014"/>
    </source>
</evidence>
<evidence type="ECO:0000256" key="1">
    <source>
        <dbReference type="ARBA" id="ARBA00010312"/>
    </source>
</evidence>
<dbReference type="PROSITE" id="PS51669">
    <property type="entry name" value="4FE4S_MOW_BIS_MGD"/>
    <property type="match status" value="1"/>
</dbReference>
<dbReference type="SUPFAM" id="SSF50692">
    <property type="entry name" value="ADC-like"/>
    <property type="match status" value="1"/>
</dbReference>
<dbReference type="EMBL" id="UINC01018103">
    <property type="protein sequence ID" value="SVA75714.1"/>
    <property type="molecule type" value="Genomic_DNA"/>
</dbReference>
<evidence type="ECO:0000313" key="10">
    <source>
        <dbReference type="EMBL" id="SVA75714.1"/>
    </source>
</evidence>
<dbReference type="SUPFAM" id="SSF53706">
    <property type="entry name" value="Formate dehydrogenase/DMSO reductase, domains 1-3"/>
    <property type="match status" value="1"/>
</dbReference>
<dbReference type="InterPro" id="IPR006656">
    <property type="entry name" value="Mopterin_OxRdtase"/>
</dbReference>
<keyword evidence="3" id="KW-0500">Molybdenum</keyword>
<keyword evidence="8" id="KW-0411">Iron-sulfur</keyword>
<dbReference type="Gene3D" id="3.40.50.740">
    <property type="match status" value="1"/>
</dbReference>
<feature type="domain" description="4Fe-4S Mo/W bis-MGD-type" evidence="9">
    <location>
        <begin position="42"/>
        <end position="99"/>
    </location>
</feature>
<dbReference type="AlphaFoldDB" id="A0A381YFF2"/>
<dbReference type="PANTHER" id="PTHR43742:SF9">
    <property type="entry name" value="TETRATHIONATE REDUCTASE SUBUNIT A"/>
    <property type="match status" value="1"/>
</dbReference>
<dbReference type="Pfam" id="PF04879">
    <property type="entry name" value="Molybdop_Fe4S4"/>
    <property type="match status" value="1"/>
</dbReference>
<keyword evidence="5" id="KW-0732">Signal</keyword>
<dbReference type="InterPro" id="IPR009010">
    <property type="entry name" value="Asp_de-COase-like_dom_sf"/>
</dbReference>
<keyword evidence="6" id="KW-0560">Oxidoreductase</keyword>
<gene>
    <name evidence="10" type="ORF">METZ01_LOCUS128568</name>
</gene>
<evidence type="ECO:0000256" key="6">
    <source>
        <dbReference type="ARBA" id="ARBA00023002"/>
    </source>
</evidence>
<dbReference type="PANTHER" id="PTHR43742">
    <property type="entry name" value="TRIMETHYLAMINE-N-OXIDE REDUCTASE"/>
    <property type="match status" value="1"/>
</dbReference>
<feature type="non-terminal residue" evidence="10">
    <location>
        <position position="725"/>
    </location>
</feature>
<dbReference type="Gene3D" id="3.40.228.10">
    <property type="entry name" value="Dimethylsulfoxide Reductase, domain 2"/>
    <property type="match status" value="1"/>
</dbReference>
<keyword evidence="7" id="KW-0408">Iron</keyword>
<evidence type="ECO:0000256" key="2">
    <source>
        <dbReference type="ARBA" id="ARBA00022485"/>
    </source>
</evidence>
<dbReference type="GO" id="GO:0043546">
    <property type="term" value="F:molybdopterin cofactor binding"/>
    <property type="evidence" value="ECO:0007669"/>
    <property type="project" value="InterPro"/>
</dbReference>
<keyword evidence="4" id="KW-0479">Metal-binding</keyword>
<evidence type="ECO:0000259" key="9">
    <source>
        <dbReference type="PROSITE" id="PS51669"/>
    </source>
</evidence>
<protein>
    <recommendedName>
        <fullName evidence="9">4Fe-4S Mo/W bis-MGD-type domain-containing protein</fullName>
    </recommendedName>
</protein>
<dbReference type="Gene3D" id="2.40.40.20">
    <property type="match status" value="1"/>
</dbReference>
<dbReference type="GO" id="GO:0016491">
    <property type="term" value="F:oxidoreductase activity"/>
    <property type="evidence" value="ECO:0007669"/>
    <property type="project" value="UniProtKB-KW"/>
</dbReference>
<reference evidence="10" key="1">
    <citation type="submission" date="2018-05" db="EMBL/GenBank/DDBJ databases">
        <authorList>
            <person name="Lanie J.A."/>
            <person name="Ng W.-L."/>
            <person name="Kazmierczak K.M."/>
            <person name="Andrzejewski T.M."/>
            <person name="Davidsen T.M."/>
            <person name="Wayne K.J."/>
            <person name="Tettelin H."/>
            <person name="Glass J.I."/>
            <person name="Rusch D."/>
            <person name="Podicherti R."/>
            <person name="Tsui H.-C.T."/>
            <person name="Winkler M.E."/>
        </authorList>
    </citation>
    <scope>NUCLEOTIDE SEQUENCE</scope>
</reference>
<keyword evidence="2" id="KW-0004">4Fe-4S</keyword>
<dbReference type="Gene3D" id="2.20.25.90">
    <property type="entry name" value="ADC-like domains"/>
    <property type="match status" value="1"/>
</dbReference>
<organism evidence="10">
    <name type="scientific">marine metagenome</name>
    <dbReference type="NCBI Taxonomy" id="408172"/>
    <lineage>
        <taxon>unclassified sequences</taxon>
        <taxon>metagenomes</taxon>
        <taxon>ecological metagenomes</taxon>
    </lineage>
</organism>
<dbReference type="Pfam" id="PF01568">
    <property type="entry name" value="Molydop_binding"/>
    <property type="match status" value="1"/>
</dbReference>
<dbReference type="Gene3D" id="3.30.2070.10">
    <property type="entry name" value="Formate dehydrogenase/DMSO reductase"/>
    <property type="match status" value="1"/>
</dbReference>
<accession>A0A381YFF2</accession>